<gene>
    <name evidence="1" type="ORF">S03H2_26473</name>
</gene>
<dbReference type="EMBL" id="BARU01015369">
    <property type="protein sequence ID" value="GAH51150.1"/>
    <property type="molecule type" value="Genomic_DNA"/>
</dbReference>
<feature type="non-terminal residue" evidence="1">
    <location>
        <position position="104"/>
    </location>
</feature>
<accession>X1H223</accession>
<sequence>FRLTARDNRAGGGGVDYDTMSLNVASTAGPFLVTYPNANVLVGKNSPLEVTWDVANTDVDPVSCATVNLLLSTDGGLTFADTLAVQTPNDGSEVITIPDTESTT</sequence>
<feature type="non-terminal residue" evidence="1">
    <location>
        <position position="1"/>
    </location>
</feature>
<proteinExistence type="predicted"/>
<dbReference type="AlphaFoldDB" id="X1H223"/>
<organism evidence="1">
    <name type="scientific">marine sediment metagenome</name>
    <dbReference type="NCBI Taxonomy" id="412755"/>
    <lineage>
        <taxon>unclassified sequences</taxon>
        <taxon>metagenomes</taxon>
        <taxon>ecological metagenomes</taxon>
    </lineage>
</organism>
<comment type="caution">
    <text evidence="1">The sequence shown here is derived from an EMBL/GenBank/DDBJ whole genome shotgun (WGS) entry which is preliminary data.</text>
</comment>
<protein>
    <submittedName>
        <fullName evidence="1">Uncharacterized protein</fullName>
    </submittedName>
</protein>
<name>X1H223_9ZZZZ</name>
<reference evidence="1" key="1">
    <citation type="journal article" date="2014" name="Front. Microbiol.">
        <title>High frequency of phylogenetically diverse reductive dehalogenase-homologous genes in deep subseafloor sedimentary metagenomes.</title>
        <authorList>
            <person name="Kawai M."/>
            <person name="Futagami T."/>
            <person name="Toyoda A."/>
            <person name="Takaki Y."/>
            <person name="Nishi S."/>
            <person name="Hori S."/>
            <person name="Arai W."/>
            <person name="Tsubouchi T."/>
            <person name="Morono Y."/>
            <person name="Uchiyama I."/>
            <person name="Ito T."/>
            <person name="Fujiyama A."/>
            <person name="Inagaki F."/>
            <person name="Takami H."/>
        </authorList>
    </citation>
    <scope>NUCLEOTIDE SEQUENCE</scope>
    <source>
        <strain evidence="1">Expedition CK06-06</strain>
    </source>
</reference>
<evidence type="ECO:0000313" key="1">
    <source>
        <dbReference type="EMBL" id="GAH51150.1"/>
    </source>
</evidence>